<proteinExistence type="predicted"/>
<evidence type="ECO:0000313" key="2">
    <source>
        <dbReference type="Proteomes" id="UP000805649"/>
    </source>
</evidence>
<sequence length="395" mass="43481">MSVKPAPKGGKFVHCVGAPEFDPDAYVKDTPRREKAIELLAQNNLYSAINVSFSIDPKRDTYVYHAMTSVRLAQVQGIVNMGGENGLHAWYRDDEGKPLDPPPQADIESYISIFAPTTLTTSALKSFLSNAKKSSLRFAVASHLSSKRHIHPALASTLTVPKCKKATSCPPNPYFDFWVWSCRNLEWCGPHPSSAQRMQSHHILPIFMHHFGCATPSHEALSIIKTLAAGRTVADIGSGNGYWSFMLRLYGLTVHAVDNMQSEWRVNWIPDTEIADGVKWLKKRDSGKDLVLLLVYPVVGGGVAGGSEGGFTRGLVEAYEGDTIAVVGTQNANGYTGFKDVTMDQYMEREHKDWTKVVQIPLPSFAGKDEALFVFQRGERAPKDVPAAAEDAKTE</sequence>
<name>A0ACC3Z173_COLTU</name>
<dbReference type="Proteomes" id="UP000805649">
    <property type="component" value="Unassembled WGS sequence"/>
</dbReference>
<gene>
    <name evidence="1" type="ORF">CTRU02_207545</name>
</gene>
<protein>
    <submittedName>
        <fullName evidence="1">Uncharacterized protein</fullName>
    </submittedName>
</protein>
<accession>A0ACC3Z173</accession>
<organism evidence="1 2">
    <name type="scientific">Colletotrichum truncatum</name>
    <name type="common">Anthracnose fungus</name>
    <name type="synonym">Colletotrichum capsici</name>
    <dbReference type="NCBI Taxonomy" id="5467"/>
    <lineage>
        <taxon>Eukaryota</taxon>
        <taxon>Fungi</taxon>
        <taxon>Dikarya</taxon>
        <taxon>Ascomycota</taxon>
        <taxon>Pezizomycotina</taxon>
        <taxon>Sordariomycetes</taxon>
        <taxon>Hypocreomycetidae</taxon>
        <taxon>Glomerellales</taxon>
        <taxon>Glomerellaceae</taxon>
        <taxon>Colletotrichum</taxon>
        <taxon>Colletotrichum truncatum species complex</taxon>
    </lineage>
</organism>
<dbReference type="EMBL" id="VUJX02000004">
    <property type="protein sequence ID" value="KAL0937814.1"/>
    <property type="molecule type" value="Genomic_DNA"/>
</dbReference>
<keyword evidence="2" id="KW-1185">Reference proteome</keyword>
<evidence type="ECO:0000313" key="1">
    <source>
        <dbReference type="EMBL" id="KAL0937814.1"/>
    </source>
</evidence>
<comment type="caution">
    <text evidence="1">The sequence shown here is derived from an EMBL/GenBank/DDBJ whole genome shotgun (WGS) entry which is preliminary data.</text>
</comment>
<reference evidence="1 2" key="1">
    <citation type="journal article" date="2020" name="Phytopathology">
        <title>Genome Sequence Resources of Colletotrichum truncatum, C. plurivorum, C. musicola, and C. sojae: Four Species Pathogenic to Soybean (Glycine max).</title>
        <authorList>
            <person name="Rogerio F."/>
            <person name="Boufleur T.R."/>
            <person name="Ciampi-Guillardi M."/>
            <person name="Sukno S.A."/>
            <person name="Thon M.R."/>
            <person name="Massola Junior N.S."/>
            <person name="Baroncelli R."/>
        </authorList>
    </citation>
    <scope>NUCLEOTIDE SEQUENCE [LARGE SCALE GENOMIC DNA]</scope>
    <source>
        <strain evidence="1 2">CMES1059</strain>
    </source>
</reference>